<reference evidence="2" key="2">
    <citation type="submission" date="2021-08" db="EMBL/GenBank/DDBJ databases">
        <authorList>
            <person name="Tani A."/>
            <person name="Ola A."/>
            <person name="Ogura Y."/>
            <person name="Katsura K."/>
            <person name="Hayashi T."/>
        </authorList>
    </citation>
    <scope>NUCLEOTIDE SEQUENCE</scope>
    <source>
        <strain evidence="2">KCTC 52305</strain>
    </source>
</reference>
<dbReference type="InterPro" id="IPR036913">
    <property type="entry name" value="YegP-like_sf"/>
</dbReference>
<protein>
    <recommendedName>
        <fullName evidence="1">DUF1508 domain-containing protein</fullName>
    </recommendedName>
</protein>
<sequence>MKYEKFTVAGTQGWRWRLRADNGRIISTSREIYVTEHACDYSIVLSKSSANAPVLRL</sequence>
<accession>A0ABQ4R8P6</accession>
<dbReference type="RefSeq" id="WP_128563367.1">
    <property type="nucleotide sequence ID" value="NZ_BPQH01000031.1"/>
</dbReference>
<proteinExistence type="predicted"/>
<organism evidence="2 3">
    <name type="scientific">Methylobacterium crusticola</name>
    <dbReference type="NCBI Taxonomy" id="1697972"/>
    <lineage>
        <taxon>Bacteria</taxon>
        <taxon>Pseudomonadati</taxon>
        <taxon>Pseudomonadota</taxon>
        <taxon>Alphaproteobacteria</taxon>
        <taxon>Hyphomicrobiales</taxon>
        <taxon>Methylobacteriaceae</taxon>
        <taxon>Methylobacterium</taxon>
    </lineage>
</organism>
<name>A0ABQ4R8P6_9HYPH</name>
<feature type="domain" description="DUF1508" evidence="1">
    <location>
        <begin position="13"/>
        <end position="50"/>
    </location>
</feature>
<evidence type="ECO:0000313" key="2">
    <source>
        <dbReference type="EMBL" id="GJD53525.1"/>
    </source>
</evidence>
<evidence type="ECO:0000313" key="3">
    <source>
        <dbReference type="Proteomes" id="UP001055167"/>
    </source>
</evidence>
<dbReference type="EMBL" id="BPQH01000031">
    <property type="protein sequence ID" value="GJD53525.1"/>
    <property type="molecule type" value="Genomic_DNA"/>
</dbReference>
<comment type="caution">
    <text evidence="2">The sequence shown here is derived from an EMBL/GenBank/DDBJ whole genome shotgun (WGS) entry which is preliminary data.</text>
</comment>
<keyword evidence="3" id="KW-1185">Reference proteome</keyword>
<evidence type="ECO:0000259" key="1">
    <source>
        <dbReference type="Pfam" id="PF07411"/>
    </source>
</evidence>
<dbReference type="Proteomes" id="UP001055167">
    <property type="component" value="Unassembled WGS sequence"/>
</dbReference>
<dbReference type="InterPro" id="IPR010879">
    <property type="entry name" value="DUF1508"/>
</dbReference>
<dbReference type="Pfam" id="PF07411">
    <property type="entry name" value="DUF1508"/>
    <property type="match status" value="1"/>
</dbReference>
<gene>
    <name evidence="2" type="ORF">OPKNFCMD_6301</name>
</gene>
<dbReference type="SUPFAM" id="SSF160113">
    <property type="entry name" value="YegP-like"/>
    <property type="match status" value="1"/>
</dbReference>
<reference evidence="2" key="1">
    <citation type="journal article" date="2021" name="Front. Microbiol.">
        <title>Comprehensive Comparative Genomics and Phenotyping of Methylobacterium Species.</title>
        <authorList>
            <person name="Alessa O."/>
            <person name="Ogura Y."/>
            <person name="Fujitani Y."/>
            <person name="Takami H."/>
            <person name="Hayashi T."/>
            <person name="Sahin N."/>
            <person name="Tani A."/>
        </authorList>
    </citation>
    <scope>NUCLEOTIDE SEQUENCE</scope>
    <source>
        <strain evidence="2">KCTC 52305</strain>
    </source>
</reference>
<dbReference type="Gene3D" id="3.30.160.160">
    <property type="entry name" value="YegP-like"/>
    <property type="match status" value="1"/>
</dbReference>